<protein>
    <submittedName>
        <fullName evidence="1">6494_t:CDS:1</fullName>
    </submittedName>
</protein>
<name>A0ACA9NRT8_9GLOM</name>
<accession>A0ACA9NRT8</accession>
<dbReference type="EMBL" id="CAJVPT010024765">
    <property type="protein sequence ID" value="CAG8671915.1"/>
    <property type="molecule type" value="Genomic_DNA"/>
</dbReference>
<gene>
    <name evidence="1" type="ORF">ACOLOM_LOCUS8984</name>
</gene>
<comment type="caution">
    <text evidence="1">The sequence shown here is derived from an EMBL/GenBank/DDBJ whole genome shotgun (WGS) entry which is preliminary data.</text>
</comment>
<feature type="non-terminal residue" evidence="1">
    <location>
        <position position="232"/>
    </location>
</feature>
<evidence type="ECO:0000313" key="1">
    <source>
        <dbReference type="EMBL" id="CAG8671915.1"/>
    </source>
</evidence>
<evidence type="ECO:0000313" key="2">
    <source>
        <dbReference type="Proteomes" id="UP000789525"/>
    </source>
</evidence>
<keyword evidence="2" id="KW-1185">Reference proteome</keyword>
<sequence length="232" mass="27065">SEKYKKALDFAFKEAVDEESRNKFEEMKKSVNDAKILEDWETWMQQKTAILVRRGVRNTNLNLHEEINALSLNKDGSSAKNMKSDPDSDTSEDLEEEDQEEEESADEIEKFFMGNEKIRNDITSNDIGNINFVERMEEPKLMSLTCQRQWVLHSGANVGDKLASYVKTIPENQKCLNLAYWNILDLTENTQIKSLFSTNDWEEMVESFNNEVKLIESDFLDVVEYFFDEVEK</sequence>
<organism evidence="1 2">
    <name type="scientific">Acaulospora colombiana</name>
    <dbReference type="NCBI Taxonomy" id="27376"/>
    <lineage>
        <taxon>Eukaryota</taxon>
        <taxon>Fungi</taxon>
        <taxon>Fungi incertae sedis</taxon>
        <taxon>Mucoromycota</taxon>
        <taxon>Glomeromycotina</taxon>
        <taxon>Glomeromycetes</taxon>
        <taxon>Diversisporales</taxon>
        <taxon>Acaulosporaceae</taxon>
        <taxon>Acaulospora</taxon>
    </lineage>
</organism>
<dbReference type="Proteomes" id="UP000789525">
    <property type="component" value="Unassembled WGS sequence"/>
</dbReference>
<reference evidence="1" key="1">
    <citation type="submission" date="2021-06" db="EMBL/GenBank/DDBJ databases">
        <authorList>
            <person name="Kallberg Y."/>
            <person name="Tangrot J."/>
            <person name="Rosling A."/>
        </authorList>
    </citation>
    <scope>NUCLEOTIDE SEQUENCE</scope>
    <source>
        <strain evidence="1">CL356</strain>
    </source>
</reference>
<proteinExistence type="predicted"/>
<feature type="non-terminal residue" evidence="1">
    <location>
        <position position="1"/>
    </location>
</feature>